<keyword evidence="6" id="KW-0812">Transmembrane</keyword>
<keyword evidence="6" id="KW-0472">Membrane</keyword>
<keyword evidence="3" id="KW-0295">Fungicide</keyword>
<dbReference type="Gramene" id="MELO3C033321.2.1">
    <property type="protein sequence ID" value="MELO3C033321.2.1"/>
    <property type="gene ID" value="MELO3C033321.2"/>
</dbReference>
<evidence type="ECO:0000256" key="5">
    <source>
        <dbReference type="ARBA" id="ARBA00023157"/>
    </source>
</evidence>
<evidence type="ECO:0000313" key="8">
    <source>
        <dbReference type="EnsemblPlants" id="MELO3C033321.2.1"/>
    </source>
</evidence>
<feature type="transmembrane region" description="Helical" evidence="6">
    <location>
        <begin position="66"/>
        <end position="83"/>
    </location>
</feature>
<evidence type="ECO:0000256" key="4">
    <source>
        <dbReference type="ARBA" id="ARBA00022821"/>
    </source>
</evidence>
<name>A0A9I9EGX9_CUCME</name>
<dbReference type="Pfam" id="PF07333">
    <property type="entry name" value="SLR1-BP"/>
    <property type="match status" value="1"/>
</dbReference>
<proteinExistence type="inferred from homology"/>
<protein>
    <submittedName>
        <fullName evidence="8">Uncharacterized protein</fullName>
    </submittedName>
</protein>
<keyword evidence="5" id="KW-1015">Disulfide bond</keyword>
<evidence type="ECO:0000256" key="6">
    <source>
        <dbReference type="SAM" id="Phobius"/>
    </source>
</evidence>
<feature type="chain" id="PRO_5039888150" evidence="7">
    <location>
        <begin position="27"/>
        <end position="109"/>
    </location>
</feature>
<keyword evidence="6" id="KW-1133">Transmembrane helix</keyword>
<keyword evidence="2" id="KW-0929">Antimicrobial</keyword>
<dbReference type="GO" id="GO:0031640">
    <property type="term" value="P:killing of cells of another organism"/>
    <property type="evidence" value="ECO:0007669"/>
    <property type="project" value="UniProtKB-KW"/>
</dbReference>
<dbReference type="GO" id="GO:0050832">
    <property type="term" value="P:defense response to fungus"/>
    <property type="evidence" value="ECO:0007669"/>
    <property type="project" value="UniProtKB-KW"/>
</dbReference>
<dbReference type="EnsemblPlants" id="MELO3C033321.2.1">
    <property type="protein sequence ID" value="MELO3C033321.2.1"/>
    <property type="gene ID" value="MELO3C033321.2"/>
</dbReference>
<dbReference type="InterPro" id="IPR010851">
    <property type="entry name" value="DEFL"/>
</dbReference>
<evidence type="ECO:0000256" key="1">
    <source>
        <dbReference type="ARBA" id="ARBA00006722"/>
    </source>
</evidence>
<reference evidence="8" key="1">
    <citation type="submission" date="2023-03" db="UniProtKB">
        <authorList>
            <consortium name="EnsemblPlants"/>
        </authorList>
    </citation>
    <scope>IDENTIFICATION</scope>
</reference>
<evidence type="ECO:0000256" key="3">
    <source>
        <dbReference type="ARBA" id="ARBA00022577"/>
    </source>
</evidence>
<evidence type="ECO:0000256" key="7">
    <source>
        <dbReference type="SAM" id="SignalP"/>
    </source>
</evidence>
<organism evidence="8">
    <name type="scientific">Cucumis melo</name>
    <name type="common">Muskmelon</name>
    <dbReference type="NCBI Taxonomy" id="3656"/>
    <lineage>
        <taxon>Eukaryota</taxon>
        <taxon>Viridiplantae</taxon>
        <taxon>Streptophyta</taxon>
        <taxon>Embryophyta</taxon>
        <taxon>Tracheophyta</taxon>
        <taxon>Spermatophyta</taxon>
        <taxon>Magnoliopsida</taxon>
        <taxon>eudicotyledons</taxon>
        <taxon>Gunneridae</taxon>
        <taxon>Pentapetalae</taxon>
        <taxon>rosids</taxon>
        <taxon>fabids</taxon>
        <taxon>Cucurbitales</taxon>
        <taxon>Cucurbitaceae</taxon>
        <taxon>Benincaseae</taxon>
        <taxon>Cucumis</taxon>
    </lineage>
</organism>
<dbReference type="AlphaFoldDB" id="A0A9I9EGX9"/>
<feature type="signal peptide" evidence="7">
    <location>
        <begin position="1"/>
        <end position="26"/>
    </location>
</feature>
<evidence type="ECO:0000256" key="2">
    <source>
        <dbReference type="ARBA" id="ARBA00022529"/>
    </source>
</evidence>
<comment type="similarity">
    <text evidence="1">Belongs to the DEFL family.</text>
</comment>
<keyword evidence="7" id="KW-0732">Signal</keyword>
<sequence>MASSRIICFALIFAVALILVPQDVSAAKRCQDVLYNTGCSLNDCGKKCWEKHHTISHQCIPTNPSQTIYACSVFFLYGLFLFYDSASKLNRKAGLSRIWIDKIFKSFRL</sequence>
<keyword evidence="4" id="KW-0611">Plant defense</keyword>
<accession>A0A9I9EGX9</accession>